<dbReference type="CDD" id="cd08506">
    <property type="entry name" value="PBP2_clavulanate_OppA2"/>
    <property type="match status" value="1"/>
</dbReference>
<dbReference type="RefSeq" id="WP_179480334.1">
    <property type="nucleotide sequence ID" value="NZ_JACCFW010000001.1"/>
</dbReference>
<keyword evidence="1" id="KW-0732">Signal</keyword>
<gene>
    <name evidence="3" type="ORF">HNR15_001412</name>
</gene>
<sequence>MLRANKSLTLVGVSVVGAALALSACGGGGSTKNGGTSTKKGGTLTYQYAGSPVTSWDPQNSYIGVDLTNESRLFSRSLVQLSTTNTAAAAAKPVPDLATNTGTSSNGAKTWKFTLKSGVKWQDGSAVTCDDVKYGAERSFAPAAAGGPTYAKTYLGLSKYAGPGTAGQSDFDKQVTCSGNTITYNFKLAWPDFPLAIASLREFDPYKKSQDKGTKSNYTVFSDGPYKLQGSWVTGTGGTFVRNPEYSASTDGVRKALPDKIIFKDNTNQVTTISSLIQDNPADQAAVTYINVPSASFSQTTGANVKDRVDNVGTTYIDYLQPNMKRMTNPKVRQALAMATDQNAYIKALGGSAYGTAAYSLLNPTVTGYQLNSTFKSEITGNAAAAKKILQSAGVPMPYPIKYTYSNNTANATSQAQALAATWDQAGFKVTLNAVSAHYYPTIRTPSDNSDVYWASWSQDWAAASTILPPLFDARINLSSSSKSSDYGSYSSNTVNSLFDKAAQQTSQSAAASVYNEADTQLAKDLAYIPLAQRKFVLVYGSKVTNFQAGPVTASYPDLGVIGVKQ</sequence>
<dbReference type="GO" id="GO:0015833">
    <property type="term" value="P:peptide transport"/>
    <property type="evidence" value="ECO:0007669"/>
    <property type="project" value="TreeGrafter"/>
</dbReference>
<dbReference type="PROSITE" id="PS51257">
    <property type="entry name" value="PROKAR_LIPOPROTEIN"/>
    <property type="match status" value="1"/>
</dbReference>
<dbReference type="EMBL" id="JACCFW010000001">
    <property type="protein sequence ID" value="NYJ74449.1"/>
    <property type="molecule type" value="Genomic_DNA"/>
</dbReference>
<protein>
    <submittedName>
        <fullName evidence="3">Peptide/nickel transport system substrate-binding protein</fullName>
    </submittedName>
</protein>
<reference evidence="3 4" key="1">
    <citation type="submission" date="2020-07" db="EMBL/GenBank/DDBJ databases">
        <title>Sequencing the genomes of 1000 actinobacteria strains.</title>
        <authorList>
            <person name="Klenk H.-P."/>
        </authorList>
    </citation>
    <scope>NUCLEOTIDE SEQUENCE [LARGE SCALE GENOMIC DNA]</scope>
    <source>
        <strain evidence="3 4">DSM 29531</strain>
    </source>
</reference>
<keyword evidence="4" id="KW-1185">Reference proteome</keyword>
<dbReference type="AlphaFoldDB" id="A0A853DEQ1"/>
<dbReference type="Gene3D" id="3.40.190.10">
    <property type="entry name" value="Periplasmic binding protein-like II"/>
    <property type="match status" value="1"/>
</dbReference>
<comment type="caution">
    <text evidence="3">The sequence shown here is derived from an EMBL/GenBank/DDBJ whole genome shotgun (WGS) entry which is preliminary data.</text>
</comment>
<dbReference type="InterPro" id="IPR030678">
    <property type="entry name" value="Peptide/Ni-bd"/>
</dbReference>
<evidence type="ECO:0000313" key="4">
    <source>
        <dbReference type="Proteomes" id="UP000571817"/>
    </source>
</evidence>
<dbReference type="Proteomes" id="UP000571817">
    <property type="component" value="Unassembled WGS sequence"/>
</dbReference>
<dbReference type="SUPFAM" id="SSF53850">
    <property type="entry name" value="Periplasmic binding protein-like II"/>
    <property type="match status" value="1"/>
</dbReference>
<dbReference type="PIRSF" id="PIRSF002741">
    <property type="entry name" value="MppA"/>
    <property type="match status" value="1"/>
</dbReference>
<organism evidence="3 4">
    <name type="scientific">Allobranchiibius huperziae</name>
    <dbReference type="NCBI Taxonomy" id="1874116"/>
    <lineage>
        <taxon>Bacteria</taxon>
        <taxon>Bacillati</taxon>
        <taxon>Actinomycetota</taxon>
        <taxon>Actinomycetes</taxon>
        <taxon>Micrococcales</taxon>
        <taxon>Dermacoccaceae</taxon>
        <taxon>Allobranchiibius</taxon>
    </lineage>
</organism>
<dbReference type="InterPro" id="IPR000914">
    <property type="entry name" value="SBP_5_dom"/>
</dbReference>
<dbReference type="Gene3D" id="3.10.105.10">
    <property type="entry name" value="Dipeptide-binding Protein, Domain 3"/>
    <property type="match status" value="1"/>
</dbReference>
<dbReference type="GO" id="GO:0043190">
    <property type="term" value="C:ATP-binding cassette (ABC) transporter complex"/>
    <property type="evidence" value="ECO:0007669"/>
    <property type="project" value="InterPro"/>
</dbReference>
<name>A0A853DEQ1_9MICO</name>
<dbReference type="Pfam" id="PF00496">
    <property type="entry name" value="SBP_bac_5"/>
    <property type="match status" value="1"/>
</dbReference>
<feature type="signal peptide" evidence="1">
    <location>
        <begin position="1"/>
        <end position="21"/>
    </location>
</feature>
<dbReference type="InterPro" id="IPR039424">
    <property type="entry name" value="SBP_5"/>
</dbReference>
<dbReference type="PANTHER" id="PTHR30290:SF83">
    <property type="entry name" value="ABC TRANSPORTER SUBSTRATE-BINDING PROTEIN"/>
    <property type="match status" value="1"/>
</dbReference>
<feature type="chain" id="PRO_5032760168" evidence="1">
    <location>
        <begin position="22"/>
        <end position="566"/>
    </location>
</feature>
<feature type="domain" description="Solute-binding protein family 5" evidence="2">
    <location>
        <begin position="92"/>
        <end position="474"/>
    </location>
</feature>
<dbReference type="GO" id="GO:0042597">
    <property type="term" value="C:periplasmic space"/>
    <property type="evidence" value="ECO:0007669"/>
    <property type="project" value="UniProtKB-ARBA"/>
</dbReference>
<dbReference type="GO" id="GO:1904680">
    <property type="term" value="F:peptide transmembrane transporter activity"/>
    <property type="evidence" value="ECO:0007669"/>
    <property type="project" value="TreeGrafter"/>
</dbReference>
<dbReference type="PANTHER" id="PTHR30290">
    <property type="entry name" value="PERIPLASMIC BINDING COMPONENT OF ABC TRANSPORTER"/>
    <property type="match status" value="1"/>
</dbReference>
<accession>A0A853DEQ1</accession>
<evidence type="ECO:0000256" key="1">
    <source>
        <dbReference type="SAM" id="SignalP"/>
    </source>
</evidence>
<proteinExistence type="predicted"/>
<evidence type="ECO:0000259" key="2">
    <source>
        <dbReference type="Pfam" id="PF00496"/>
    </source>
</evidence>
<evidence type="ECO:0000313" key="3">
    <source>
        <dbReference type="EMBL" id="NYJ74449.1"/>
    </source>
</evidence>